<organism evidence="1 2">
    <name type="scientific">Neurospora hispaniola</name>
    <dbReference type="NCBI Taxonomy" id="588809"/>
    <lineage>
        <taxon>Eukaryota</taxon>
        <taxon>Fungi</taxon>
        <taxon>Dikarya</taxon>
        <taxon>Ascomycota</taxon>
        <taxon>Pezizomycotina</taxon>
        <taxon>Sordariomycetes</taxon>
        <taxon>Sordariomycetidae</taxon>
        <taxon>Sordariales</taxon>
        <taxon>Sordariaceae</taxon>
        <taxon>Neurospora</taxon>
    </lineage>
</organism>
<reference evidence="1 2" key="1">
    <citation type="journal article" date="2023" name="Mol. Phylogenet. Evol.">
        <title>Genome-scale phylogeny and comparative genomics of the fungal order Sordariales.</title>
        <authorList>
            <person name="Hensen N."/>
            <person name="Bonometti L."/>
            <person name="Westerberg I."/>
            <person name="Brannstrom I.O."/>
            <person name="Guillou S."/>
            <person name="Cros-Aarteil S."/>
            <person name="Calhoun S."/>
            <person name="Haridas S."/>
            <person name="Kuo A."/>
            <person name="Mondo S."/>
            <person name="Pangilinan J."/>
            <person name="Riley R."/>
            <person name="LaButti K."/>
            <person name="Andreopoulos B."/>
            <person name="Lipzen A."/>
            <person name="Chen C."/>
            <person name="Yan M."/>
            <person name="Daum C."/>
            <person name="Ng V."/>
            <person name="Clum A."/>
            <person name="Steindorff A."/>
            <person name="Ohm R.A."/>
            <person name="Martin F."/>
            <person name="Silar P."/>
            <person name="Natvig D.O."/>
            <person name="Lalanne C."/>
            <person name="Gautier V."/>
            <person name="Ament-Velasquez S.L."/>
            <person name="Kruys A."/>
            <person name="Hutchinson M.I."/>
            <person name="Powell A.J."/>
            <person name="Barry K."/>
            <person name="Miller A.N."/>
            <person name="Grigoriev I.V."/>
            <person name="Debuchy R."/>
            <person name="Gladieux P."/>
            <person name="Hiltunen Thoren M."/>
            <person name="Johannesson H."/>
        </authorList>
    </citation>
    <scope>NUCLEOTIDE SEQUENCE [LARGE SCALE GENOMIC DNA]</scope>
    <source>
        <strain evidence="1 2">FGSC 10403</strain>
    </source>
</reference>
<keyword evidence="2" id="KW-1185">Reference proteome</keyword>
<protein>
    <submittedName>
        <fullName evidence="1">Uncharacterized protein</fullName>
    </submittedName>
</protein>
<dbReference type="EMBL" id="JAULSX010000003">
    <property type="protein sequence ID" value="KAK3495335.1"/>
    <property type="molecule type" value="Genomic_DNA"/>
</dbReference>
<sequence>MNVLFGLLFPFPVARLRVTVPRLYPTIRLGLFLMKGSDSNVAADNGGDPRRLRTPY</sequence>
<accession>A0AAJ0IC11</accession>
<evidence type="ECO:0000313" key="2">
    <source>
        <dbReference type="Proteomes" id="UP001285908"/>
    </source>
</evidence>
<dbReference type="RefSeq" id="XP_062694764.1">
    <property type="nucleotide sequence ID" value="XM_062837105.1"/>
</dbReference>
<gene>
    <name evidence="1" type="ORF">B0T23DRAFT_378557</name>
</gene>
<proteinExistence type="predicted"/>
<evidence type="ECO:0000313" key="1">
    <source>
        <dbReference type="EMBL" id="KAK3495335.1"/>
    </source>
</evidence>
<dbReference type="GeneID" id="87874727"/>
<dbReference type="AlphaFoldDB" id="A0AAJ0IC11"/>
<comment type="caution">
    <text evidence="1">The sequence shown here is derived from an EMBL/GenBank/DDBJ whole genome shotgun (WGS) entry which is preliminary data.</text>
</comment>
<name>A0AAJ0IC11_9PEZI</name>
<dbReference type="Proteomes" id="UP001285908">
    <property type="component" value="Unassembled WGS sequence"/>
</dbReference>